<dbReference type="EMBL" id="WWCJ01000030">
    <property type="protein sequence ID" value="MYN05478.1"/>
    <property type="molecule type" value="Genomic_DNA"/>
</dbReference>
<feature type="chain" id="PRO_5026930034" evidence="7">
    <location>
        <begin position="27"/>
        <end position="1207"/>
    </location>
</feature>
<evidence type="ECO:0000256" key="5">
    <source>
        <dbReference type="ARBA" id="ARBA00022837"/>
    </source>
</evidence>
<comment type="similarity">
    <text evidence="2">Belongs to the PilY1 family.</text>
</comment>
<organism evidence="9 10">
    <name type="scientific">Pseudoduganella guangdongensis</name>
    <dbReference type="NCBI Taxonomy" id="2692179"/>
    <lineage>
        <taxon>Bacteria</taxon>
        <taxon>Pseudomonadati</taxon>
        <taxon>Pseudomonadota</taxon>
        <taxon>Betaproteobacteria</taxon>
        <taxon>Burkholderiales</taxon>
        <taxon>Oxalobacteraceae</taxon>
        <taxon>Telluria group</taxon>
        <taxon>Pseudoduganella</taxon>
    </lineage>
</organism>
<dbReference type="GO" id="GO:0009289">
    <property type="term" value="C:pilus"/>
    <property type="evidence" value="ECO:0007669"/>
    <property type="project" value="UniProtKB-SubCell"/>
</dbReference>
<gene>
    <name evidence="9" type="ORF">GTP41_25615</name>
</gene>
<dbReference type="InterPro" id="IPR015943">
    <property type="entry name" value="WD40/YVTN_repeat-like_dom_sf"/>
</dbReference>
<evidence type="ECO:0000256" key="3">
    <source>
        <dbReference type="ARBA" id="ARBA00022558"/>
    </source>
</evidence>
<evidence type="ECO:0000256" key="6">
    <source>
        <dbReference type="ARBA" id="ARBA00023263"/>
    </source>
</evidence>
<evidence type="ECO:0000313" key="10">
    <source>
        <dbReference type="Proteomes" id="UP000448575"/>
    </source>
</evidence>
<keyword evidence="6" id="KW-0281">Fimbrium</keyword>
<keyword evidence="5" id="KW-0106">Calcium</keyword>
<evidence type="ECO:0000313" key="9">
    <source>
        <dbReference type="EMBL" id="MYN05478.1"/>
    </source>
</evidence>
<evidence type="ECO:0000256" key="7">
    <source>
        <dbReference type="SAM" id="SignalP"/>
    </source>
</evidence>
<dbReference type="GO" id="GO:0046872">
    <property type="term" value="F:metal ion binding"/>
    <property type="evidence" value="ECO:0007669"/>
    <property type="project" value="UniProtKB-KW"/>
</dbReference>
<dbReference type="AlphaFoldDB" id="A0A6N9HP85"/>
<keyword evidence="10" id="KW-1185">Reference proteome</keyword>
<dbReference type="Proteomes" id="UP000448575">
    <property type="component" value="Unassembled WGS sequence"/>
</dbReference>
<dbReference type="InterPro" id="IPR008707">
    <property type="entry name" value="B-propeller_PilY1"/>
</dbReference>
<proteinExistence type="inferred from homology"/>
<comment type="subcellular location">
    <subcellularLocation>
        <location evidence="1">Fimbrium</location>
    </subcellularLocation>
</comment>
<sequence length="1207" mass="131748">MRLFTHHLPAAALCGASLLLSAATQAGDTDLANKPLANATTSAVLPNIMLDLDNSGSMAWDYMPDYVRKRSDQVFEYYCRDTSGGFKAVCEQGDPLYFASAFNRAYYNPAVRYQWPVKADGQRKADPLGNTSYSTAVAWSAVPSDGYNVQTIDKLFNETAKASTEPCNSGCAQVAPATTIDLTKRYPERKWCGGKVKECRPAVVNSDYLYPNATYSELSVAYGAPYYYNVKIEWCDGTGSAKKCQPRRTTEYSNLVHSGWQRVDIHPDRKSYPRAITRTDCLGSDCTYAEEMSNFANWYAWYRTRAQMAKSSIGHAFVDVRGVPKTGAALKADPDDATFFHARIGLTTINKNAQKVPAINLPIKEFEGKQKQDFFDELYDVVPSGGTPLRESLNEVGKMYAGTSKVYTDDPIQFSCQRNFAILATDGYWNGGDSDSTVKDLDGVKGVARPFYAPTPANETKKTLADVAYHYYVTDLRTTGPLSENNVPSGGGDAAYDDVTTHQHMTTFTLGLGVDGTLGYTPDYKTAKGAYLDILQGPTNWPWPKENEQTTIDDLWHAAVNGRGMYFSAQDPVALEEGMRKALGSIERVDGSGAAAATSNLQPVAGDNYIYLANYRTGLWDGDLSRRSINLTNGEVATTDDWRASTELAKKILPDGSDTRTIWTSDENHQLVPFKVVSSGPGLSKAQSDLFVNSKLSQYAEWSPEQKAKASAQTMVNYLRGQDPKAGTTASTRLYRERLKILGDFVHSQPVYVKAAQHDFSDEGYAEYKLGSEGRDGIVYAAANDGMLHAFDAVTGAERWAYIPPMLLPELWRLADENYTDHHRYYLDGPLAVTDANIGGWKKVLVGAMGKGGRGYYALDISDPDQPRVLWTFTAKDNANVGFSYGTPYITKLDGKWVVLLTSGYNNVPNQGGFAGGNGQGYVFVLDLATGQQDGKAIATGVGSADDPSGLARINIVVEDFASENLAIGAYGGDLHGNLWRFDLKNRSASKLLELGRELPIMTTPEVVTINTKRSVFVGTGRYLGTEDLTASGKKQVIIGVRDNADDKVVPFPGKLKKQGMAPQSVGGQVVSRVNATKDKVSWVEDGGWYVELEDAGERVAIDPQLFFGTLLVSSVVPTASDCKAGGYSWLYQLDYNTGGFVIQNTPVGIKQSSPIVGMTVSKLPSGTPVIHAVTADGMRPRVKPFNMPPQDANVPVKRLLWRGLGN</sequence>
<dbReference type="SMART" id="SM00564">
    <property type="entry name" value="PQQ"/>
    <property type="match status" value="1"/>
</dbReference>
<evidence type="ECO:0000256" key="2">
    <source>
        <dbReference type="ARBA" id="ARBA00008387"/>
    </source>
</evidence>
<reference evidence="9 10" key="1">
    <citation type="submission" date="2019-12" db="EMBL/GenBank/DDBJ databases">
        <title>Novel species isolated from a subtropical stream in China.</title>
        <authorList>
            <person name="Lu H."/>
        </authorList>
    </citation>
    <scope>NUCLEOTIDE SEQUENCE [LARGE SCALE GENOMIC DNA]</scope>
    <source>
        <strain evidence="9 10">DS3</strain>
    </source>
</reference>
<evidence type="ECO:0000259" key="8">
    <source>
        <dbReference type="Pfam" id="PF05567"/>
    </source>
</evidence>
<evidence type="ECO:0000256" key="1">
    <source>
        <dbReference type="ARBA" id="ARBA00004561"/>
    </source>
</evidence>
<keyword evidence="4" id="KW-0479">Metal-binding</keyword>
<dbReference type="InterPro" id="IPR018391">
    <property type="entry name" value="PQQ_b-propeller_rpt"/>
</dbReference>
<dbReference type="Pfam" id="PF05567">
    <property type="entry name" value="T4P_PilY1"/>
    <property type="match status" value="1"/>
</dbReference>
<dbReference type="InterPro" id="IPR011047">
    <property type="entry name" value="Quinoprotein_ADH-like_sf"/>
</dbReference>
<name>A0A6N9HP85_9BURK</name>
<accession>A0A6N9HP85</accession>
<keyword evidence="3" id="KW-1029">Fimbrium biogenesis</keyword>
<keyword evidence="7" id="KW-0732">Signal</keyword>
<feature type="signal peptide" evidence="7">
    <location>
        <begin position="1"/>
        <end position="26"/>
    </location>
</feature>
<evidence type="ECO:0000256" key="4">
    <source>
        <dbReference type="ARBA" id="ARBA00022723"/>
    </source>
</evidence>
<protein>
    <submittedName>
        <fullName evidence="9">PQQ-binding-like beta-propeller repeat protein</fullName>
    </submittedName>
</protein>
<dbReference type="SUPFAM" id="SSF50998">
    <property type="entry name" value="Quinoprotein alcohol dehydrogenase-like"/>
    <property type="match status" value="1"/>
</dbReference>
<dbReference type="Gene3D" id="2.130.10.10">
    <property type="entry name" value="YVTN repeat-like/Quinoprotein amine dehydrogenase"/>
    <property type="match status" value="1"/>
</dbReference>
<dbReference type="RefSeq" id="WP_161028421.1">
    <property type="nucleotide sequence ID" value="NZ_WWCJ01000030.1"/>
</dbReference>
<feature type="domain" description="PilY1 beta-propeller" evidence="8">
    <location>
        <begin position="742"/>
        <end position="985"/>
    </location>
</feature>
<comment type="caution">
    <text evidence="9">The sequence shown here is derived from an EMBL/GenBank/DDBJ whole genome shotgun (WGS) entry which is preliminary data.</text>
</comment>